<reference evidence="2" key="1">
    <citation type="journal article" date="2012" name="Science">
        <title>The Paleozoic origin of enzymatic lignin decomposition reconstructed from 31 fungal genomes.</title>
        <authorList>
            <person name="Floudas D."/>
            <person name="Binder M."/>
            <person name="Riley R."/>
            <person name="Barry K."/>
            <person name="Blanchette R.A."/>
            <person name="Henrissat B."/>
            <person name="Martinez A.T."/>
            <person name="Otillar R."/>
            <person name="Spatafora J.W."/>
            <person name="Yadav J.S."/>
            <person name="Aerts A."/>
            <person name="Benoit I."/>
            <person name="Boyd A."/>
            <person name="Carlson A."/>
            <person name="Copeland A."/>
            <person name="Coutinho P.M."/>
            <person name="de Vries R.P."/>
            <person name="Ferreira P."/>
            <person name="Findley K."/>
            <person name="Foster B."/>
            <person name="Gaskell J."/>
            <person name="Glotzer D."/>
            <person name="Gorecki P."/>
            <person name="Heitman J."/>
            <person name="Hesse C."/>
            <person name="Hori C."/>
            <person name="Igarashi K."/>
            <person name="Jurgens J.A."/>
            <person name="Kallen N."/>
            <person name="Kersten P."/>
            <person name="Kohler A."/>
            <person name="Kuees U."/>
            <person name="Kumar T.K.A."/>
            <person name="Kuo A."/>
            <person name="LaButti K."/>
            <person name="Larrondo L.F."/>
            <person name="Lindquist E."/>
            <person name="Ling A."/>
            <person name="Lombard V."/>
            <person name="Lucas S."/>
            <person name="Lundell T."/>
            <person name="Martin R."/>
            <person name="McLaughlin D.J."/>
            <person name="Morgenstern I."/>
            <person name="Morin E."/>
            <person name="Murat C."/>
            <person name="Nagy L.G."/>
            <person name="Nolan M."/>
            <person name="Ohm R.A."/>
            <person name="Patyshakuliyeva A."/>
            <person name="Rokas A."/>
            <person name="Ruiz-Duenas F.J."/>
            <person name="Sabat G."/>
            <person name="Salamov A."/>
            <person name="Samejima M."/>
            <person name="Schmutz J."/>
            <person name="Slot J.C."/>
            <person name="St John F."/>
            <person name="Stenlid J."/>
            <person name="Sun H."/>
            <person name="Sun S."/>
            <person name="Syed K."/>
            <person name="Tsang A."/>
            <person name="Wiebenga A."/>
            <person name="Young D."/>
            <person name="Pisabarro A."/>
            <person name="Eastwood D.C."/>
            <person name="Martin F."/>
            <person name="Cullen D."/>
            <person name="Grigoriev I.V."/>
            <person name="Hibbett D.S."/>
        </authorList>
    </citation>
    <scope>NUCLEOTIDE SEQUENCE [LARGE SCALE GENOMIC DNA]</scope>
    <source>
        <strain evidence="2">MF3/22</strain>
    </source>
</reference>
<dbReference type="KEGG" id="fme:FOMMEDRAFT_163920"/>
<dbReference type="RefSeq" id="XP_007272408.1">
    <property type="nucleotide sequence ID" value="XM_007272346.1"/>
</dbReference>
<feature type="non-terminal residue" evidence="1">
    <location>
        <position position="1"/>
    </location>
</feature>
<proteinExistence type="predicted"/>
<sequence length="69" mass="7860">LFHGRSLDLQNLLDLAVQLAGTERRPRRSDEDYFIQPKNTLILYRREFCLQRNEAEAASGAGIGTVEII</sequence>
<organism evidence="1 2">
    <name type="scientific">Fomitiporia mediterranea (strain MF3/22)</name>
    <name type="common">Grapevine white-rot fungus</name>
    <dbReference type="NCBI Taxonomy" id="694068"/>
    <lineage>
        <taxon>Eukaryota</taxon>
        <taxon>Fungi</taxon>
        <taxon>Dikarya</taxon>
        <taxon>Basidiomycota</taxon>
        <taxon>Agaricomycotina</taxon>
        <taxon>Agaricomycetes</taxon>
        <taxon>Hymenochaetales</taxon>
        <taxon>Hymenochaetaceae</taxon>
        <taxon>Fomitiporia</taxon>
    </lineage>
</organism>
<gene>
    <name evidence="1" type="ORF">FOMMEDRAFT_163920</name>
</gene>
<accession>R7SIC3</accession>
<dbReference type="Proteomes" id="UP000053630">
    <property type="component" value="Unassembled WGS sequence"/>
</dbReference>
<dbReference type="AlphaFoldDB" id="R7SIC3"/>
<dbReference type="GeneID" id="18676074"/>
<name>R7SIC3_FOMME</name>
<evidence type="ECO:0000313" key="2">
    <source>
        <dbReference type="Proteomes" id="UP000053630"/>
    </source>
</evidence>
<keyword evidence="2" id="KW-1185">Reference proteome</keyword>
<protein>
    <submittedName>
        <fullName evidence="1">Uncharacterized protein</fullName>
    </submittedName>
</protein>
<evidence type="ECO:0000313" key="1">
    <source>
        <dbReference type="EMBL" id="EJC97329.1"/>
    </source>
</evidence>
<dbReference type="EMBL" id="JH719071">
    <property type="protein sequence ID" value="EJC97329.1"/>
    <property type="molecule type" value="Genomic_DNA"/>
</dbReference>